<dbReference type="AlphaFoldDB" id="A0A2P2IQ19"/>
<reference evidence="1" key="1">
    <citation type="submission" date="2018-02" db="EMBL/GenBank/DDBJ databases">
        <title>Rhizophora mucronata_Transcriptome.</title>
        <authorList>
            <person name="Meera S.P."/>
            <person name="Sreeshan A."/>
            <person name="Augustine A."/>
        </authorList>
    </citation>
    <scope>NUCLEOTIDE SEQUENCE</scope>
    <source>
        <tissue evidence="1">Leaf</tissue>
    </source>
</reference>
<sequence>MEEMKSAVEDYTNQMADLVQKLSAELRSGIRPAYDDFIGFIHAIHWTVSTSAL</sequence>
<protein>
    <submittedName>
        <fullName evidence="1">Uncharacterized protein</fullName>
    </submittedName>
</protein>
<proteinExistence type="predicted"/>
<evidence type="ECO:0000313" key="1">
    <source>
        <dbReference type="EMBL" id="MBW83331.1"/>
    </source>
</evidence>
<accession>A0A2P2IQ19</accession>
<dbReference type="EMBL" id="GGEC01002848">
    <property type="protein sequence ID" value="MBW83331.1"/>
    <property type="molecule type" value="Transcribed_RNA"/>
</dbReference>
<name>A0A2P2IQ19_RHIMU</name>
<organism evidence="1">
    <name type="scientific">Rhizophora mucronata</name>
    <name type="common">Asiatic mangrove</name>
    <dbReference type="NCBI Taxonomy" id="61149"/>
    <lineage>
        <taxon>Eukaryota</taxon>
        <taxon>Viridiplantae</taxon>
        <taxon>Streptophyta</taxon>
        <taxon>Embryophyta</taxon>
        <taxon>Tracheophyta</taxon>
        <taxon>Spermatophyta</taxon>
        <taxon>Magnoliopsida</taxon>
        <taxon>eudicotyledons</taxon>
        <taxon>Gunneridae</taxon>
        <taxon>Pentapetalae</taxon>
        <taxon>rosids</taxon>
        <taxon>fabids</taxon>
        <taxon>Malpighiales</taxon>
        <taxon>Rhizophoraceae</taxon>
        <taxon>Rhizophora</taxon>
    </lineage>
</organism>